<organism evidence="1 2">
    <name type="scientific">Candidatus Odoribacter faecigallinarum</name>
    <dbReference type="NCBI Taxonomy" id="2838706"/>
    <lineage>
        <taxon>Bacteria</taxon>
        <taxon>Pseudomonadati</taxon>
        <taxon>Bacteroidota</taxon>
        <taxon>Bacteroidia</taxon>
        <taxon>Bacteroidales</taxon>
        <taxon>Odoribacteraceae</taxon>
        <taxon>Odoribacter</taxon>
    </lineage>
</organism>
<dbReference type="InterPro" id="IPR032025">
    <property type="entry name" value="DUF5063"/>
</dbReference>
<accession>A0A9D1UZZ3</accession>
<dbReference type="AlphaFoldDB" id="A0A9D1UZZ3"/>
<dbReference type="EMBL" id="DXFT01000103">
    <property type="protein sequence ID" value="HIX03547.1"/>
    <property type="molecule type" value="Genomic_DNA"/>
</dbReference>
<protein>
    <submittedName>
        <fullName evidence="1">DUF5063 domain-containing protein</fullName>
    </submittedName>
</protein>
<sequence>MEDFQHVGYSKEVIEFVAVCKEFCDFVETAPQMPRKTFIERLQKFIPLIYLKGSLLPQNEPETNGLAEDFVTEEQYNYYYSELHRLLGEYDEYLEVFDDNMQYSEAPVVHSIAEKTCDIYQDLKNFISSFRCGIPEVIGEALWQLNENFEFYWGKGCAEVLRAVHHVVFKLREEKEDEED</sequence>
<name>A0A9D1UZZ3_9BACT</name>
<evidence type="ECO:0000313" key="2">
    <source>
        <dbReference type="Proteomes" id="UP000824202"/>
    </source>
</evidence>
<dbReference type="Pfam" id="PF16702">
    <property type="entry name" value="DUF5063"/>
    <property type="match status" value="1"/>
</dbReference>
<dbReference type="InterPro" id="IPR038312">
    <property type="entry name" value="DUF5063_sf"/>
</dbReference>
<proteinExistence type="predicted"/>
<comment type="caution">
    <text evidence="1">The sequence shown here is derived from an EMBL/GenBank/DDBJ whole genome shotgun (WGS) entry which is preliminary data.</text>
</comment>
<dbReference type="Proteomes" id="UP000824202">
    <property type="component" value="Unassembled WGS sequence"/>
</dbReference>
<reference evidence="1" key="1">
    <citation type="journal article" date="2021" name="PeerJ">
        <title>Extensive microbial diversity within the chicken gut microbiome revealed by metagenomics and culture.</title>
        <authorList>
            <person name="Gilroy R."/>
            <person name="Ravi A."/>
            <person name="Getino M."/>
            <person name="Pursley I."/>
            <person name="Horton D.L."/>
            <person name="Alikhan N.F."/>
            <person name="Baker D."/>
            <person name="Gharbi K."/>
            <person name="Hall N."/>
            <person name="Watson M."/>
            <person name="Adriaenssens E.M."/>
            <person name="Foster-Nyarko E."/>
            <person name="Jarju S."/>
            <person name="Secka A."/>
            <person name="Antonio M."/>
            <person name="Oren A."/>
            <person name="Chaudhuri R.R."/>
            <person name="La Ragione R."/>
            <person name="Hildebrand F."/>
            <person name="Pallen M.J."/>
        </authorList>
    </citation>
    <scope>NUCLEOTIDE SEQUENCE</scope>
    <source>
        <strain evidence="1">23274</strain>
    </source>
</reference>
<evidence type="ECO:0000313" key="1">
    <source>
        <dbReference type="EMBL" id="HIX03547.1"/>
    </source>
</evidence>
<dbReference type="Gene3D" id="1.20.120.1550">
    <property type="entry name" value="Protein of unknown function DUF5063"/>
    <property type="match status" value="1"/>
</dbReference>
<reference evidence="1" key="2">
    <citation type="submission" date="2021-04" db="EMBL/GenBank/DDBJ databases">
        <authorList>
            <person name="Gilroy R."/>
        </authorList>
    </citation>
    <scope>NUCLEOTIDE SEQUENCE</scope>
    <source>
        <strain evidence="1">23274</strain>
    </source>
</reference>
<gene>
    <name evidence="1" type="ORF">H9863_05450</name>
</gene>